<dbReference type="Pfam" id="PF00106">
    <property type="entry name" value="adh_short"/>
    <property type="match status" value="1"/>
</dbReference>
<dbReference type="PRINTS" id="PR00081">
    <property type="entry name" value="GDHRDH"/>
</dbReference>
<dbReference type="InterPro" id="IPR020904">
    <property type="entry name" value="Sc_DH/Rdtase_CS"/>
</dbReference>
<dbReference type="SUPFAM" id="SSF51735">
    <property type="entry name" value="NAD(P)-binding Rossmann-fold domains"/>
    <property type="match status" value="1"/>
</dbReference>
<sequence length="246" mass="25900">MSRIKGKVALVTGANRGIGRAFVEELLAAGAAKIYATARNTENLAALVEGNEDKVIPVALDVNKLEAIEALAVEFKDIALLINNAGIARFAGLISAKSVQDARDEMETNYFAPLNIIRAFAPTLKENGGGAIVNISSVAAYVNFPMLGSYSASKAAVHSLTQGVRAELAAQGTHVVGVYPGPIDTDMTANIPLDKTSPNVVAKEVLNAVELGLEDVNPDPMSVEFSANYFSDVKALEKNVATMLPE</sequence>
<keyword evidence="6" id="KW-1185">Reference proteome</keyword>
<evidence type="ECO:0000313" key="6">
    <source>
        <dbReference type="Proteomes" id="UP001597294"/>
    </source>
</evidence>
<evidence type="ECO:0000313" key="5">
    <source>
        <dbReference type="EMBL" id="MFD2205610.1"/>
    </source>
</evidence>
<dbReference type="PANTHER" id="PTHR44196">
    <property type="entry name" value="DEHYDROGENASE/REDUCTASE SDR FAMILY MEMBER 7B"/>
    <property type="match status" value="1"/>
</dbReference>
<accession>A0ABW5BLP0</accession>
<feature type="domain" description="Ketoreductase" evidence="4">
    <location>
        <begin position="7"/>
        <end position="185"/>
    </location>
</feature>
<dbReference type="NCBIfam" id="NF006118">
    <property type="entry name" value="PRK08264.1-4"/>
    <property type="match status" value="1"/>
</dbReference>
<evidence type="ECO:0000256" key="3">
    <source>
        <dbReference type="RuleBase" id="RU000363"/>
    </source>
</evidence>
<comment type="caution">
    <text evidence="5">The sequence shown here is derived from an EMBL/GenBank/DDBJ whole genome shotgun (WGS) entry which is preliminary data.</text>
</comment>
<evidence type="ECO:0000256" key="1">
    <source>
        <dbReference type="ARBA" id="ARBA00006484"/>
    </source>
</evidence>
<dbReference type="InterPro" id="IPR057326">
    <property type="entry name" value="KR_dom"/>
</dbReference>
<dbReference type="PROSITE" id="PS00061">
    <property type="entry name" value="ADH_SHORT"/>
    <property type="match status" value="1"/>
</dbReference>
<name>A0ABW5BLP0_9PROT</name>
<organism evidence="5 6">
    <name type="scientific">Kiloniella antarctica</name>
    <dbReference type="NCBI Taxonomy" id="1550907"/>
    <lineage>
        <taxon>Bacteria</taxon>
        <taxon>Pseudomonadati</taxon>
        <taxon>Pseudomonadota</taxon>
        <taxon>Alphaproteobacteria</taxon>
        <taxon>Rhodospirillales</taxon>
        <taxon>Kiloniellaceae</taxon>
        <taxon>Kiloniella</taxon>
    </lineage>
</organism>
<dbReference type="EMBL" id="JBHUII010000004">
    <property type="protein sequence ID" value="MFD2205610.1"/>
    <property type="molecule type" value="Genomic_DNA"/>
</dbReference>
<keyword evidence="2" id="KW-0560">Oxidoreductase</keyword>
<reference evidence="6" key="1">
    <citation type="journal article" date="2019" name="Int. J. Syst. Evol. Microbiol.">
        <title>The Global Catalogue of Microorganisms (GCM) 10K type strain sequencing project: providing services to taxonomists for standard genome sequencing and annotation.</title>
        <authorList>
            <consortium name="The Broad Institute Genomics Platform"/>
            <consortium name="The Broad Institute Genome Sequencing Center for Infectious Disease"/>
            <person name="Wu L."/>
            <person name="Ma J."/>
        </authorList>
    </citation>
    <scope>NUCLEOTIDE SEQUENCE [LARGE SCALE GENOMIC DNA]</scope>
    <source>
        <strain evidence="6">CGMCC 4.7192</strain>
    </source>
</reference>
<evidence type="ECO:0000259" key="4">
    <source>
        <dbReference type="SMART" id="SM00822"/>
    </source>
</evidence>
<dbReference type="PANTHER" id="PTHR44196:SF1">
    <property type="entry name" value="DEHYDROGENASE_REDUCTASE SDR FAMILY MEMBER 7B"/>
    <property type="match status" value="1"/>
</dbReference>
<dbReference type="InterPro" id="IPR036291">
    <property type="entry name" value="NAD(P)-bd_dom_sf"/>
</dbReference>
<evidence type="ECO:0000256" key="2">
    <source>
        <dbReference type="ARBA" id="ARBA00023002"/>
    </source>
</evidence>
<dbReference type="InterPro" id="IPR002347">
    <property type="entry name" value="SDR_fam"/>
</dbReference>
<dbReference type="RefSeq" id="WP_380250388.1">
    <property type="nucleotide sequence ID" value="NZ_JBHUII010000004.1"/>
</dbReference>
<dbReference type="PRINTS" id="PR00080">
    <property type="entry name" value="SDRFAMILY"/>
</dbReference>
<dbReference type="Gene3D" id="3.40.50.720">
    <property type="entry name" value="NAD(P)-binding Rossmann-like Domain"/>
    <property type="match status" value="1"/>
</dbReference>
<protein>
    <submittedName>
        <fullName evidence="5">SDR family oxidoreductase</fullName>
    </submittedName>
</protein>
<gene>
    <name evidence="5" type="ORF">ACFSKO_08315</name>
</gene>
<comment type="similarity">
    <text evidence="1 3">Belongs to the short-chain dehydrogenases/reductases (SDR) family.</text>
</comment>
<dbReference type="SMART" id="SM00822">
    <property type="entry name" value="PKS_KR"/>
    <property type="match status" value="1"/>
</dbReference>
<dbReference type="Proteomes" id="UP001597294">
    <property type="component" value="Unassembled WGS sequence"/>
</dbReference>
<proteinExistence type="inferred from homology"/>